<dbReference type="Pfam" id="PF13247">
    <property type="entry name" value="Fer4_11"/>
    <property type="match status" value="1"/>
</dbReference>
<organism evidence="10 11">
    <name type="scientific">Desulfocicer vacuolatum DSM 3385</name>
    <dbReference type="NCBI Taxonomy" id="1121400"/>
    <lineage>
        <taxon>Bacteria</taxon>
        <taxon>Pseudomonadati</taxon>
        <taxon>Thermodesulfobacteriota</taxon>
        <taxon>Desulfobacteria</taxon>
        <taxon>Desulfobacterales</taxon>
        <taxon>Desulfobacteraceae</taxon>
        <taxon>Desulfocicer</taxon>
    </lineage>
</organism>
<dbReference type="InterPro" id="IPR013984">
    <property type="entry name" value="Ald_Fedxn_OxRdtase_dom2"/>
</dbReference>
<keyword evidence="5" id="KW-0560">Oxidoreductase</keyword>
<accession>A0A1W2BRB2</accession>
<dbReference type="SUPFAM" id="SSF56228">
    <property type="entry name" value="Aldehyde ferredoxin oxidoreductase, N-terminal domain"/>
    <property type="match status" value="1"/>
</dbReference>
<dbReference type="Proteomes" id="UP000192418">
    <property type="component" value="Unassembled WGS sequence"/>
</dbReference>
<dbReference type="PANTHER" id="PTHR30038:SF7">
    <property type="entry name" value="TUNGSTEN-CONTAINING GLYCERALDEHYDE-3-PHOSPHATE:FERREDOXIN OXIDOREDUCTASE"/>
    <property type="match status" value="1"/>
</dbReference>
<dbReference type="InterPro" id="IPR017896">
    <property type="entry name" value="4Fe4S_Fe-S-bd"/>
</dbReference>
<evidence type="ECO:0000256" key="1">
    <source>
        <dbReference type="ARBA" id="ARBA00001966"/>
    </source>
</evidence>
<feature type="domain" description="4Fe-4S ferredoxin-type" evidence="9">
    <location>
        <begin position="128"/>
        <end position="157"/>
    </location>
</feature>
<dbReference type="GO" id="GO:0046872">
    <property type="term" value="F:metal ion binding"/>
    <property type="evidence" value="ECO:0007669"/>
    <property type="project" value="UniProtKB-KW"/>
</dbReference>
<evidence type="ECO:0000256" key="6">
    <source>
        <dbReference type="ARBA" id="ARBA00023004"/>
    </source>
</evidence>
<dbReference type="Gene3D" id="3.60.9.10">
    <property type="entry name" value="Aldehyde ferredoxin oxidoreductase, N-terminal domain"/>
    <property type="match status" value="1"/>
</dbReference>
<dbReference type="RefSeq" id="WP_084068836.1">
    <property type="nucleotide sequence ID" value="NZ_FWXY01000009.1"/>
</dbReference>
<evidence type="ECO:0000313" key="11">
    <source>
        <dbReference type="Proteomes" id="UP000192418"/>
    </source>
</evidence>
<sequence>MLRPDPLKDSTALTHCSQRRRPINSFIRTNFDLCTGCNICQLACSMRWHGGYNTRRSRLRIENKKENLYHKPVICNQCANAYCMNVCPANAYSRNDEGVVLIDENRCVGCGLCVQFCPEGMVKLDPETKKAVKCDTCMGDPLCVSACPTGALEWINKDKNKNKALCENPGKTEKFSSFTADKSGCDTGPARGSYMNKFLLVDLTTLTSRQIPLSPKMKQQYIGGKGFGARLLYDLLAPGTDPLGPDNVLMVMTGPLTGTMAPAMRGCIVTKSPLTHTFLDSYFGGHFAPEIKYAGYDGIIIQGKSDKPVYLWIDDDTVEIRDALHLRGKDTLTVNHSIKKELGDTSVRVASIGPAGENLVNYALIGCEYNRQAGRGGAGAVMGSKNLKAIAVRGSQIVGLNNPAAFIKACAKAQTELDASADIDAMKAGGTAGAVDYANETGLLPHKNYMGGTFEKSNKLSDIGQARHLWLGSSACMGCPIRCSKMGAVRTGKYKGIITDMLEYESAALMGANLDISDVRAVAHLVKLCDLLGIDSMSTGAVIGFAMELGEKGVLNSPEGVELKFGNIQAAEYLIKTIANQDSDLGKTLSLGVKKAAAIIGKDSKDIAVHVKGMEAPAWGPRGASGMGLAIMTADRGACHQRAFPIAYEVGGVEWKKKQMGPLDIVGKAELVYSLQNYSAGLDTLVKCDFGSFGISKETYGLLLEAATGQRVKKTLFDETGEKIWNLTRLFNLREGLDPGQDRLPRRFVAEALPDGPHKGHRISREDMDYMKQDYYSQRGWSKKGIPMESTLKRLGVEHNEPYIE</sequence>
<comment type="cofactor">
    <cofactor evidence="8">
        <name>tungstopterin</name>
        <dbReference type="ChEBI" id="CHEBI:30402"/>
    </cofactor>
</comment>
<dbReference type="InterPro" id="IPR001203">
    <property type="entry name" value="OxRdtase_Ald_Fedxn_C"/>
</dbReference>
<evidence type="ECO:0000256" key="3">
    <source>
        <dbReference type="ARBA" id="ARBA00022485"/>
    </source>
</evidence>
<keyword evidence="3" id="KW-0004">4Fe-4S</keyword>
<keyword evidence="4" id="KW-0479">Metal-binding</keyword>
<dbReference type="InterPro" id="IPR036503">
    <property type="entry name" value="Ald_Fedxn_OxRdtase_N_sf"/>
</dbReference>
<evidence type="ECO:0000256" key="2">
    <source>
        <dbReference type="ARBA" id="ARBA00011032"/>
    </source>
</evidence>
<dbReference type="SUPFAM" id="SSF48310">
    <property type="entry name" value="Aldehyde ferredoxin oxidoreductase, C-terminal domains"/>
    <property type="match status" value="1"/>
</dbReference>
<evidence type="ECO:0000256" key="5">
    <source>
        <dbReference type="ARBA" id="ARBA00023002"/>
    </source>
</evidence>
<dbReference type="PANTHER" id="PTHR30038">
    <property type="entry name" value="ALDEHYDE FERREDOXIN OXIDOREDUCTASE"/>
    <property type="match status" value="1"/>
</dbReference>
<dbReference type="SMART" id="SM00790">
    <property type="entry name" value="AFOR_N"/>
    <property type="match status" value="1"/>
</dbReference>
<evidence type="ECO:0000256" key="4">
    <source>
        <dbReference type="ARBA" id="ARBA00022723"/>
    </source>
</evidence>
<dbReference type="CDD" id="cd10550">
    <property type="entry name" value="DMSOR_beta_like"/>
    <property type="match status" value="1"/>
</dbReference>
<dbReference type="SUPFAM" id="SSF54862">
    <property type="entry name" value="4Fe-4S ferredoxins"/>
    <property type="match status" value="1"/>
</dbReference>
<keyword evidence="6" id="KW-0408">Iron</keyword>
<dbReference type="PROSITE" id="PS00198">
    <property type="entry name" value="4FE4S_FER_1"/>
    <property type="match status" value="1"/>
</dbReference>
<dbReference type="Gene3D" id="1.10.569.10">
    <property type="entry name" value="Aldehyde Ferredoxin Oxidoreductase Protein, subunit A, domain 2"/>
    <property type="match status" value="1"/>
</dbReference>
<dbReference type="GO" id="GO:0009055">
    <property type="term" value="F:electron transfer activity"/>
    <property type="evidence" value="ECO:0007669"/>
    <property type="project" value="InterPro"/>
</dbReference>
<feature type="domain" description="4Fe-4S ferredoxin-type" evidence="9">
    <location>
        <begin position="66"/>
        <end position="97"/>
    </location>
</feature>
<dbReference type="Pfam" id="PF02730">
    <property type="entry name" value="AFOR_N"/>
    <property type="match status" value="1"/>
</dbReference>
<dbReference type="AlphaFoldDB" id="A0A1W2BRB2"/>
<name>A0A1W2BRB2_9BACT</name>
<dbReference type="PROSITE" id="PS51379">
    <property type="entry name" value="4FE4S_FER_2"/>
    <property type="match status" value="3"/>
</dbReference>
<feature type="domain" description="4Fe-4S ferredoxin-type" evidence="9">
    <location>
        <begin position="98"/>
        <end position="127"/>
    </location>
</feature>
<dbReference type="OrthoDB" id="9763894at2"/>
<dbReference type="InterPro" id="IPR013985">
    <property type="entry name" value="Ald_Fedxn_OxRdtase_dom3"/>
</dbReference>
<dbReference type="InterPro" id="IPR013983">
    <property type="entry name" value="Ald_Fedxn_OxRdtase_N"/>
</dbReference>
<dbReference type="InterPro" id="IPR036021">
    <property type="entry name" value="Tungsten_al_ferr_oxy-like_C"/>
</dbReference>
<dbReference type="Gene3D" id="3.30.70.20">
    <property type="match status" value="2"/>
</dbReference>
<evidence type="ECO:0000259" key="9">
    <source>
        <dbReference type="PROSITE" id="PS51379"/>
    </source>
</evidence>
<dbReference type="GO" id="GO:0016625">
    <property type="term" value="F:oxidoreductase activity, acting on the aldehyde or oxo group of donors, iron-sulfur protein as acceptor"/>
    <property type="evidence" value="ECO:0007669"/>
    <property type="project" value="InterPro"/>
</dbReference>
<gene>
    <name evidence="10" type="ORF">SAMN02746065_10948</name>
</gene>
<comment type="cofactor">
    <cofactor evidence="1">
        <name>[4Fe-4S] cluster</name>
        <dbReference type="ChEBI" id="CHEBI:49883"/>
    </cofactor>
</comment>
<comment type="similarity">
    <text evidence="2">Belongs to the AOR/FOR family.</text>
</comment>
<evidence type="ECO:0000256" key="7">
    <source>
        <dbReference type="ARBA" id="ARBA00023014"/>
    </source>
</evidence>
<dbReference type="STRING" id="1121400.SAMN02746065_10948"/>
<dbReference type="GO" id="GO:0051539">
    <property type="term" value="F:4 iron, 4 sulfur cluster binding"/>
    <property type="evidence" value="ECO:0007669"/>
    <property type="project" value="UniProtKB-KW"/>
</dbReference>
<dbReference type="InterPro" id="IPR017900">
    <property type="entry name" value="4Fe4S_Fe_S_CS"/>
</dbReference>
<dbReference type="InterPro" id="IPR051919">
    <property type="entry name" value="W-dependent_AOR"/>
</dbReference>
<dbReference type="Gene3D" id="1.10.599.10">
    <property type="entry name" value="Aldehyde Ferredoxin Oxidoreductase Protein, subunit A, domain 3"/>
    <property type="match status" value="1"/>
</dbReference>
<dbReference type="Pfam" id="PF01314">
    <property type="entry name" value="AFOR_C"/>
    <property type="match status" value="1"/>
</dbReference>
<protein>
    <submittedName>
        <fullName evidence="10">Aldehyde:ferredoxin oxidoreductase</fullName>
    </submittedName>
</protein>
<keyword evidence="7" id="KW-0411">Iron-sulfur</keyword>
<dbReference type="EMBL" id="FWXY01000009">
    <property type="protein sequence ID" value="SMC75098.1"/>
    <property type="molecule type" value="Genomic_DNA"/>
</dbReference>
<evidence type="ECO:0000256" key="8">
    <source>
        <dbReference type="ARBA" id="ARBA00049934"/>
    </source>
</evidence>
<proteinExistence type="inferred from homology"/>
<evidence type="ECO:0000313" key="10">
    <source>
        <dbReference type="EMBL" id="SMC75098.1"/>
    </source>
</evidence>
<reference evidence="10 11" key="1">
    <citation type="submission" date="2017-04" db="EMBL/GenBank/DDBJ databases">
        <authorList>
            <person name="Afonso C.L."/>
            <person name="Miller P.J."/>
            <person name="Scott M.A."/>
            <person name="Spackman E."/>
            <person name="Goraichik I."/>
            <person name="Dimitrov K.M."/>
            <person name="Suarez D.L."/>
            <person name="Swayne D.E."/>
        </authorList>
    </citation>
    <scope>NUCLEOTIDE SEQUENCE [LARGE SCALE GENOMIC DNA]</scope>
    <source>
        <strain evidence="10 11">DSM 3385</strain>
    </source>
</reference>
<keyword evidence="11" id="KW-1185">Reference proteome</keyword>